<feature type="compositionally biased region" description="Basic and acidic residues" evidence="1">
    <location>
        <begin position="52"/>
        <end position="66"/>
    </location>
</feature>
<dbReference type="EMBL" id="AP004303">
    <property type="protein sequence ID" value="BAC79851.1"/>
    <property type="molecule type" value="Genomic_DNA"/>
</dbReference>
<evidence type="ECO:0000256" key="1">
    <source>
        <dbReference type="SAM" id="MobiDB-lite"/>
    </source>
</evidence>
<accession>Q7X602</accession>
<dbReference type="EMBL" id="AP005246">
    <property type="protein sequence ID" value="BAC80098.1"/>
    <property type="molecule type" value="Genomic_DNA"/>
</dbReference>
<protein>
    <submittedName>
        <fullName evidence="2">Uncharacterized protein</fullName>
    </submittedName>
</protein>
<organism evidence="2 4">
    <name type="scientific">Oryza sativa subsp. japonica</name>
    <name type="common">Rice</name>
    <dbReference type="NCBI Taxonomy" id="39947"/>
    <lineage>
        <taxon>Eukaryota</taxon>
        <taxon>Viridiplantae</taxon>
        <taxon>Streptophyta</taxon>
        <taxon>Embryophyta</taxon>
        <taxon>Tracheophyta</taxon>
        <taxon>Spermatophyta</taxon>
        <taxon>Magnoliopsida</taxon>
        <taxon>Liliopsida</taxon>
        <taxon>Poales</taxon>
        <taxon>Poaceae</taxon>
        <taxon>BOP clade</taxon>
        <taxon>Oryzoideae</taxon>
        <taxon>Oryzeae</taxon>
        <taxon>Oryzinae</taxon>
        <taxon>Oryza</taxon>
        <taxon>Oryza sativa</taxon>
    </lineage>
</organism>
<reference evidence="2" key="1">
    <citation type="submission" date="2001-10" db="EMBL/GenBank/DDBJ databases">
        <title>Oryza sativa nipponbare(GA3) genomic DNA, chromosome 7, PAC clone:P0407H12.</title>
        <authorList>
            <person name="Sasaki T."/>
            <person name="Matsumoto T."/>
            <person name="Yamamoto K."/>
        </authorList>
    </citation>
    <scope>NUCLEOTIDE SEQUENCE</scope>
</reference>
<evidence type="ECO:0000313" key="4">
    <source>
        <dbReference type="Proteomes" id="UP000000763"/>
    </source>
</evidence>
<feature type="region of interest" description="Disordered" evidence="1">
    <location>
        <begin position="1"/>
        <end position="66"/>
    </location>
</feature>
<dbReference type="Proteomes" id="UP000000763">
    <property type="component" value="Chromosome 7"/>
</dbReference>
<proteinExistence type="predicted"/>
<evidence type="ECO:0000313" key="2">
    <source>
        <dbReference type="EMBL" id="BAC79851.1"/>
    </source>
</evidence>
<reference evidence="4" key="3">
    <citation type="journal article" date="2005" name="Nature">
        <title>The map-based sequence of the rice genome.</title>
        <authorList>
            <consortium name="International rice genome sequencing project (IRGSP)"/>
            <person name="Matsumoto T."/>
            <person name="Wu J."/>
            <person name="Kanamori H."/>
            <person name="Katayose Y."/>
            <person name="Fujisawa M."/>
            <person name="Namiki N."/>
            <person name="Mizuno H."/>
            <person name="Yamamoto K."/>
            <person name="Antonio B.A."/>
            <person name="Baba T."/>
            <person name="Sakata K."/>
            <person name="Nagamura Y."/>
            <person name="Aoki H."/>
            <person name="Arikawa K."/>
            <person name="Arita K."/>
            <person name="Bito T."/>
            <person name="Chiden Y."/>
            <person name="Fujitsuka N."/>
            <person name="Fukunaka R."/>
            <person name="Hamada M."/>
            <person name="Harada C."/>
            <person name="Hayashi A."/>
            <person name="Hijishita S."/>
            <person name="Honda M."/>
            <person name="Hosokawa S."/>
            <person name="Ichikawa Y."/>
            <person name="Idonuma A."/>
            <person name="Iijima M."/>
            <person name="Ikeda M."/>
            <person name="Ikeno M."/>
            <person name="Ito K."/>
            <person name="Ito S."/>
            <person name="Ito T."/>
            <person name="Ito Y."/>
            <person name="Ito Y."/>
            <person name="Iwabuchi A."/>
            <person name="Kamiya K."/>
            <person name="Karasawa W."/>
            <person name="Kurita K."/>
            <person name="Katagiri S."/>
            <person name="Kikuta A."/>
            <person name="Kobayashi H."/>
            <person name="Kobayashi N."/>
            <person name="Machita K."/>
            <person name="Maehara T."/>
            <person name="Masukawa M."/>
            <person name="Mizubayashi T."/>
            <person name="Mukai Y."/>
            <person name="Nagasaki H."/>
            <person name="Nagata Y."/>
            <person name="Naito S."/>
            <person name="Nakashima M."/>
            <person name="Nakama Y."/>
            <person name="Nakamichi Y."/>
            <person name="Nakamura M."/>
            <person name="Meguro A."/>
            <person name="Negishi M."/>
            <person name="Ohta I."/>
            <person name="Ohta T."/>
            <person name="Okamoto M."/>
            <person name="Ono N."/>
            <person name="Saji S."/>
            <person name="Sakaguchi M."/>
            <person name="Sakai K."/>
            <person name="Shibata M."/>
            <person name="Shimokawa T."/>
            <person name="Song J."/>
            <person name="Takazaki Y."/>
            <person name="Terasawa K."/>
            <person name="Tsugane M."/>
            <person name="Tsuji K."/>
            <person name="Ueda S."/>
            <person name="Waki K."/>
            <person name="Yamagata H."/>
            <person name="Yamamoto M."/>
            <person name="Yamamoto S."/>
            <person name="Yamane H."/>
            <person name="Yoshiki S."/>
            <person name="Yoshihara R."/>
            <person name="Yukawa K."/>
            <person name="Zhong H."/>
            <person name="Yano M."/>
            <person name="Yuan Q."/>
            <person name="Ouyang S."/>
            <person name="Liu J."/>
            <person name="Jones K.M."/>
            <person name="Gansberger K."/>
            <person name="Moffat K."/>
            <person name="Hill J."/>
            <person name="Bera J."/>
            <person name="Fadrosh D."/>
            <person name="Jin S."/>
            <person name="Johri S."/>
            <person name="Kim M."/>
            <person name="Overton L."/>
            <person name="Reardon M."/>
            <person name="Tsitrin T."/>
            <person name="Vuong H."/>
            <person name="Weaver B."/>
            <person name="Ciecko A."/>
            <person name="Tallon L."/>
            <person name="Jackson J."/>
            <person name="Pai G."/>
            <person name="Aken S.V."/>
            <person name="Utterback T."/>
            <person name="Reidmuller S."/>
            <person name="Feldblyum T."/>
            <person name="Hsiao J."/>
            <person name="Zismann V."/>
            <person name="Iobst S."/>
            <person name="de Vazeille A.R."/>
            <person name="Buell C.R."/>
            <person name="Ying K."/>
            <person name="Li Y."/>
            <person name="Lu T."/>
            <person name="Huang Y."/>
            <person name="Zhao Q."/>
            <person name="Feng Q."/>
            <person name="Zhang L."/>
            <person name="Zhu J."/>
            <person name="Weng Q."/>
            <person name="Mu J."/>
            <person name="Lu Y."/>
            <person name="Fan D."/>
            <person name="Liu Y."/>
            <person name="Guan J."/>
            <person name="Zhang Y."/>
            <person name="Yu S."/>
            <person name="Liu X."/>
            <person name="Zhang Y."/>
            <person name="Hong G."/>
            <person name="Han B."/>
            <person name="Choisne N."/>
            <person name="Demange N."/>
            <person name="Orjeda G."/>
            <person name="Samain S."/>
            <person name="Cattolico L."/>
            <person name="Pelletier E."/>
            <person name="Couloux A."/>
            <person name="Segurens B."/>
            <person name="Wincker P."/>
            <person name="D'Hont A."/>
            <person name="Scarpelli C."/>
            <person name="Weissenbach J."/>
            <person name="Salanoubat M."/>
            <person name="Quetier F."/>
            <person name="Yu Y."/>
            <person name="Kim H.R."/>
            <person name="Rambo T."/>
            <person name="Currie J."/>
            <person name="Collura K."/>
            <person name="Luo M."/>
            <person name="Yang T."/>
            <person name="Ammiraju J.S.S."/>
            <person name="Engler F."/>
            <person name="Soderlund C."/>
            <person name="Wing R.A."/>
            <person name="Palmer L.E."/>
            <person name="de la Bastide M."/>
            <person name="Spiegel L."/>
            <person name="Nascimento L."/>
            <person name="Zutavern T."/>
            <person name="O'Shaughnessy A."/>
            <person name="Dike S."/>
            <person name="Dedhia N."/>
            <person name="Preston R."/>
            <person name="Balija V."/>
            <person name="McCombie W.R."/>
            <person name="Chow T."/>
            <person name="Chen H."/>
            <person name="Chung M."/>
            <person name="Chen C."/>
            <person name="Shaw J."/>
            <person name="Wu H."/>
            <person name="Hsiao K."/>
            <person name="Chao Y."/>
            <person name="Chu M."/>
            <person name="Cheng C."/>
            <person name="Hour A."/>
            <person name="Lee P."/>
            <person name="Lin S."/>
            <person name="Lin Y."/>
            <person name="Liou J."/>
            <person name="Liu S."/>
            <person name="Hsing Y."/>
            <person name="Raghuvanshi S."/>
            <person name="Mohanty A."/>
            <person name="Bharti A.K."/>
            <person name="Gaur A."/>
            <person name="Gupta V."/>
            <person name="Kumar D."/>
            <person name="Ravi V."/>
            <person name="Vij S."/>
            <person name="Kapur A."/>
            <person name="Khurana P."/>
            <person name="Khurana P."/>
            <person name="Khurana J.P."/>
            <person name="Tyagi A.K."/>
            <person name="Gaikwad K."/>
            <person name="Singh A."/>
            <person name="Dalal V."/>
            <person name="Srivastava S."/>
            <person name="Dixit A."/>
            <person name="Pal A.K."/>
            <person name="Ghazi I.A."/>
            <person name="Yadav M."/>
            <person name="Pandit A."/>
            <person name="Bhargava A."/>
            <person name="Sureshbabu K."/>
            <person name="Batra K."/>
            <person name="Sharma T.R."/>
            <person name="Mohapatra T."/>
            <person name="Singh N.K."/>
            <person name="Messing J."/>
            <person name="Nelson A.B."/>
            <person name="Fuks G."/>
            <person name="Kavchok S."/>
            <person name="Keizer G."/>
            <person name="Linton E."/>
            <person name="Llaca V."/>
            <person name="Song R."/>
            <person name="Tanyolac B."/>
            <person name="Young S."/>
            <person name="Ho-Il K."/>
            <person name="Hahn J.H."/>
            <person name="Sangsakoo G."/>
            <person name="Vanavichit A."/>
            <person name="de Mattos Luiz.A.T."/>
            <person name="Zimmer P.D."/>
            <person name="Malone G."/>
            <person name="Dellagostin O."/>
            <person name="de Oliveira A.C."/>
            <person name="Bevan M."/>
            <person name="Bancroft I."/>
            <person name="Minx P."/>
            <person name="Cordum H."/>
            <person name="Wilson R."/>
            <person name="Cheng Z."/>
            <person name="Jin W."/>
            <person name="Jiang J."/>
            <person name="Leong S.A."/>
            <person name="Iwama H."/>
            <person name="Gojobori T."/>
            <person name="Itoh T."/>
            <person name="Niimura Y."/>
            <person name="Fujii Y."/>
            <person name="Habara T."/>
            <person name="Sakai H."/>
            <person name="Sato Y."/>
            <person name="Wilson G."/>
            <person name="Kumar K."/>
            <person name="McCouch S."/>
            <person name="Juretic N."/>
            <person name="Hoen D."/>
            <person name="Wright S."/>
            <person name="Bruskiewich R."/>
            <person name="Bureau T."/>
            <person name="Miyao A."/>
            <person name="Hirochika H."/>
            <person name="Nishikawa T."/>
            <person name="Kadowaki K."/>
            <person name="Sugiura M."/>
            <person name="Burr B."/>
            <person name="Sasaki T."/>
        </authorList>
    </citation>
    <scope>NUCLEOTIDE SEQUENCE [LARGE SCALE GENOMIC DNA]</scope>
    <source>
        <strain evidence="4">cv. Nipponbare</strain>
    </source>
</reference>
<evidence type="ECO:0000313" key="3">
    <source>
        <dbReference type="EMBL" id="BAC80098.1"/>
    </source>
</evidence>
<gene>
    <name evidence="2" type="primary">P0407H12.117</name>
    <name evidence="3" type="ORF">OSJNBa0061L20.137</name>
</gene>
<name>Q7X602_ORYSJ</name>
<reference evidence="4" key="4">
    <citation type="journal article" date="2008" name="Nucleic Acids Res.">
        <title>The rice annotation project database (RAP-DB): 2008 update.</title>
        <authorList>
            <consortium name="The rice annotation project (RAP)"/>
        </authorList>
    </citation>
    <scope>GENOME REANNOTATION</scope>
    <source>
        <strain evidence="4">cv. Nipponbare</strain>
    </source>
</reference>
<sequence length="66" mass="6765">MGDLDSARDEQVEGVCGRGGVGASREEGLGVAEEGFSEHDFPLGCRLTASDGGERSGGDPDLRGQI</sequence>
<dbReference type="AlphaFoldDB" id="Q7X602"/>
<reference evidence="3" key="2">
    <citation type="submission" date="2002-05" db="EMBL/GenBank/DDBJ databases">
        <title>Oryza sativa nipponbare(GA3) genomic DNA, chromosome 7, BAC clone:OSJNBa0061L20.</title>
        <authorList>
            <person name="Sasaki T."/>
            <person name="Matsumoto T."/>
            <person name="Katayose Y."/>
        </authorList>
    </citation>
    <scope>NUCLEOTIDE SEQUENCE</scope>
</reference>
<feature type="compositionally biased region" description="Basic and acidic residues" evidence="1">
    <location>
        <begin position="1"/>
        <end position="11"/>
    </location>
</feature>